<reference evidence="9 10" key="1">
    <citation type="submission" date="2014-04" db="EMBL/GenBank/DDBJ databases">
        <authorList>
            <consortium name="DOE Joint Genome Institute"/>
            <person name="Kuo A."/>
            <person name="Tarkka M."/>
            <person name="Buscot F."/>
            <person name="Kohler A."/>
            <person name="Nagy L.G."/>
            <person name="Floudas D."/>
            <person name="Copeland A."/>
            <person name="Barry K.W."/>
            <person name="Cichocki N."/>
            <person name="Veneault-Fourrey C."/>
            <person name="LaButti K."/>
            <person name="Lindquist E.A."/>
            <person name="Lipzen A."/>
            <person name="Lundell T."/>
            <person name="Morin E."/>
            <person name="Murat C."/>
            <person name="Sun H."/>
            <person name="Tunlid A."/>
            <person name="Henrissat B."/>
            <person name="Grigoriev I.V."/>
            <person name="Hibbett D.S."/>
            <person name="Martin F."/>
            <person name="Nordberg H.P."/>
            <person name="Cantor M.N."/>
            <person name="Hua S.X."/>
        </authorList>
    </citation>
    <scope>NUCLEOTIDE SEQUENCE [LARGE SCALE GENOMIC DNA]</scope>
    <source>
        <strain evidence="9 10">F 1598</strain>
    </source>
</reference>
<feature type="compositionally biased region" description="Low complexity" evidence="3">
    <location>
        <begin position="221"/>
        <end position="236"/>
    </location>
</feature>
<proteinExistence type="predicted"/>
<dbReference type="PANTHER" id="PTHR21512">
    <property type="entry name" value="TRAFFICKING PROTEIN PARTICLE COMPLEX SUBUNIT 9"/>
    <property type="match status" value="1"/>
</dbReference>
<evidence type="ECO:0000259" key="6">
    <source>
        <dbReference type="Pfam" id="PF26254"/>
    </source>
</evidence>
<dbReference type="STRING" id="765440.A0A0C3FSF0"/>
<dbReference type="Pfam" id="PF26254">
    <property type="entry name" value="Ig_TRAPPC9-Trs120_1st"/>
    <property type="match status" value="1"/>
</dbReference>
<dbReference type="InterPro" id="IPR058564">
    <property type="entry name" value="TPR_TRAPPC9_Trs120"/>
</dbReference>
<dbReference type="OrthoDB" id="27962at2759"/>
<feature type="region of interest" description="Disordered" evidence="3">
    <location>
        <begin position="214"/>
        <end position="291"/>
    </location>
</feature>
<feature type="domain" description="Trs120/TRAPPC9 N-terminal" evidence="4">
    <location>
        <begin position="6"/>
        <end position="351"/>
    </location>
</feature>
<dbReference type="HOGENOM" id="CLU_002231_2_1_1"/>
<feature type="domain" description="Trs120/TRAPPC9 third Ig-like" evidence="7">
    <location>
        <begin position="1063"/>
        <end position="1229"/>
    </location>
</feature>
<feature type="domain" description="Trs120/TRAPPC9 first Ig-like" evidence="6">
    <location>
        <begin position="714"/>
        <end position="910"/>
    </location>
</feature>
<feature type="compositionally biased region" description="Polar residues" evidence="3">
    <location>
        <begin position="240"/>
        <end position="275"/>
    </location>
</feature>
<evidence type="ECO:0000259" key="7">
    <source>
        <dbReference type="Pfam" id="PF26282"/>
    </source>
</evidence>
<comment type="subcellular location">
    <subcellularLocation>
        <location evidence="1">Golgi apparatus</location>
    </subcellularLocation>
</comment>
<dbReference type="Proteomes" id="UP000054166">
    <property type="component" value="Unassembled WGS sequence"/>
</dbReference>
<reference evidence="10" key="2">
    <citation type="submission" date="2015-01" db="EMBL/GenBank/DDBJ databases">
        <title>Evolutionary Origins and Diversification of the Mycorrhizal Mutualists.</title>
        <authorList>
            <consortium name="DOE Joint Genome Institute"/>
            <consortium name="Mycorrhizal Genomics Consortium"/>
            <person name="Kohler A."/>
            <person name="Kuo A."/>
            <person name="Nagy L.G."/>
            <person name="Floudas D."/>
            <person name="Copeland A."/>
            <person name="Barry K.W."/>
            <person name="Cichocki N."/>
            <person name="Veneault-Fourrey C."/>
            <person name="LaButti K."/>
            <person name="Lindquist E.A."/>
            <person name="Lipzen A."/>
            <person name="Lundell T."/>
            <person name="Morin E."/>
            <person name="Murat C."/>
            <person name="Riley R."/>
            <person name="Ohm R."/>
            <person name="Sun H."/>
            <person name="Tunlid A."/>
            <person name="Henrissat B."/>
            <person name="Grigoriev I.V."/>
            <person name="Hibbett D.S."/>
            <person name="Martin F."/>
        </authorList>
    </citation>
    <scope>NUCLEOTIDE SEQUENCE [LARGE SCALE GENOMIC DNA]</scope>
    <source>
        <strain evidence="10">F 1598</strain>
    </source>
</reference>
<dbReference type="InterPro" id="IPR058563">
    <property type="entry name" value="Trs120_TRAPPC9_N"/>
</dbReference>
<keyword evidence="10" id="KW-1185">Reference proteome</keyword>
<keyword evidence="2" id="KW-0333">Golgi apparatus</keyword>
<dbReference type="Pfam" id="PF26283">
    <property type="entry name" value="Ig_TRAPPC9-Trs120_4th"/>
    <property type="match status" value="1"/>
</dbReference>
<feature type="domain" description="Trs120/TRAPPC9 TPR region" evidence="5">
    <location>
        <begin position="397"/>
        <end position="700"/>
    </location>
</feature>
<protein>
    <submittedName>
        <fullName evidence="9">Uncharacterized protein</fullName>
    </submittedName>
</protein>
<evidence type="ECO:0000259" key="8">
    <source>
        <dbReference type="Pfam" id="PF26283"/>
    </source>
</evidence>
<dbReference type="InterPro" id="IPR013935">
    <property type="entry name" value="Trs120_TRAPPC9"/>
</dbReference>
<dbReference type="Pfam" id="PF08626">
    <property type="entry name" value="TRAPPC9-Trs120"/>
    <property type="match status" value="1"/>
</dbReference>
<dbReference type="InterPro" id="IPR058567">
    <property type="entry name" value="Ig_TRAPPC9_Trs120_3rd"/>
</dbReference>
<sequence>MDSHAFASLAHVRILLLPVGSIRHSTFEKFAAEVKIFDDIRLGDIPADQKDERARFMPNPLSKGHLHLSFPSHPPPLTHSSLSLFRPSHFPLGVIGIGVCSQTNSLSTMLDQFNASLLDVFPAGSLFPLAKNCFVFEDSDSTTNLNFGDNIPGLVVIPSMMGNKKLYIGTLLADLCSHILGEFGRVVHTLESPLGNEYLNSALFPTLPTLSEMPQQLENGSDSLPPLPSHSSQPELGGSAHQSRAQANLNLKRNSSTGPSLGPAGNTNSLRQSTLGVPGAKSKRSSGIGAASSPGRLFKVLADFFLLSGRTEDATVWYTEAIVLFKSPQDAPWHASALEGLATISVIEAWVTGHGLAGSFSNGQEPWTDISDKLAQATALYHKFTPPASDTDQTHFYLAYLYCTAVLRQTTLFFSIWSAKGWGPLAFTTMLQPGASPYLPPTLAHSEHNTMLNLERLCSVTGISRATIAGLLGQAHGPWLLHLGPRERLAVLETMAGIYACLGYKRKEAYILREVLGCVMDLLVCGREENRSTPRSSPGTGVAGLGIRGVSFGDRSTGAEQGSVGVRHNDYVEGNDSILSVLKYVCRVLGINLEAVKLVDTHFDGHTEIEDESGSGPNSDPPSHPDDDALEPSHDTYGWPELQIGVIREAIAVAESLPDYPTVAQIALSALKTMHPVLTTADQYHLYATSTRALTTAQRRGDTKQIEYWAGRPIVNVAISPLPFVRLPIEKPISILSARLSDVNPILTGTTDPFLYNPRRSISAQGKTLVVQNETLEFVVTLQNPFVFDLELQTLALSTSGVPFEAKSMSVVLPASSFHAVSIIGKPLGTGNLVIRGCTVQAPGGMSREFVLPLSTDEEDDRLSAMDCEIGRSKYSGLDSRPWERAVKRTSASVINKKSFRFLECKVVPEQPLLRIRRTSLTHGAVMLYNGEMSIIRLTLENVSNLPIDFLRLSFDDSTIAPAQQALADGNLSVFDTYETEYDLINRPTFSWQSPKEFKEVAPGQKTVLTVVCFGKVGCISGTIHVAYAYVHRPLTVNDTPSEVFCTRQLTYPVLVTVYHMLECHGMDVLPFDGTESHDSDEEATTHSRRSLLSVDDEAGWCLFSIDVRNTYGLPFEVTVERDQEGAPKISTTLVVPPGSTSRIVLPIKKFLLPAEHVSQPIPTLSDRQFVVTKSNLTSAEEKNQRELFWYREELFKFIRGHWREAGGIRSGSLSLRQQRMTLPMLETIRTETARVKMSLVRYSGEDGSVEETMPHKGSKFMPCPSEFVYLRAQVINLSPSSLTIVIDLDIDPAEHVIYEGVLSGIPLGHLEPGESRTLEMAVVFLSQGRFEVRAEARILGAPRCERRGGVGQLRADVRE</sequence>
<dbReference type="GO" id="GO:0005802">
    <property type="term" value="C:trans-Golgi network"/>
    <property type="evidence" value="ECO:0007669"/>
    <property type="project" value="TreeGrafter"/>
</dbReference>
<evidence type="ECO:0000259" key="5">
    <source>
        <dbReference type="Pfam" id="PF26251"/>
    </source>
</evidence>
<dbReference type="InterPro" id="IPR058568">
    <property type="entry name" value="Ig_TRAPPC9_Trs120_4th"/>
</dbReference>
<evidence type="ECO:0000256" key="3">
    <source>
        <dbReference type="SAM" id="MobiDB-lite"/>
    </source>
</evidence>
<dbReference type="InParanoid" id="A0A0C3FSF0"/>
<name>A0A0C3FSF0_PILCF</name>
<feature type="domain" description="Trs120/TRAPPC9 fourth Ig-like" evidence="8">
    <location>
        <begin position="1250"/>
        <end position="1336"/>
    </location>
</feature>
<evidence type="ECO:0000313" key="9">
    <source>
        <dbReference type="EMBL" id="KIM87115.1"/>
    </source>
</evidence>
<dbReference type="InterPro" id="IPR058565">
    <property type="entry name" value="Ig_TRAPPC9_Trs120_1st"/>
</dbReference>
<dbReference type="Pfam" id="PF26282">
    <property type="entry name" value="Ig_TRAPPC9-Trs120_3rd"/>
    <property type="match status" value="1"/>
</dbReference>
<dbReference type="PANTHER" id="PTHR21512:SF5">
    <property type="entry name" value="TRAFFICKING PROTEIN PARTICLE COMPLEX SUBUNIT 9"/>
    <property type="match status" value="1"/>
</dbReference>
<evidence type="ECO:0000256" key="1">
    <source>
        <dbReference type="ARBA" id="ARBA00004555"/>
    </source>
</evidence>
<dbReference type="Pfam" id="PF26251">
    <property type="entry name" value="TPR_TRAPPC9-Trs120"/>
    <property type="match status" value="1"/>
</dbReference>
<evidence type="ECO:0000313" key="10">
    <source>
        <dbReference type="Proteomes" id="UP000054166"/>
    </source>
</evidence>
<dbReference type="FunCoup" id="A0A0C3FSF0">
    <property type="interactions" value="63"/>
</dbReference>
<evidence type="ECO:0000259" key="4">
    <source>
        <dbReference type="Pfam" id="PF08626"/>
    </source>
</evidence>
<feature type="region of interest" description="Disordered" evidence="3">
    <location>
        <begin position="607"/>
        <end position="635"/>
    </location>
</feature>
<accession>A0A0C3FSF0</accession>
<feature type="compositionally biased region" description="Basic and acidic residues" evidence="3">
    <location>
        <begin position="623"/>
        <end position="634"/>
    </location>
</feature>
<dbReference type="EMBL" id="KN832980">
    <property type="protein sequence ID" value="KIM87115.1"/>
    <property type="molecule type" value="Genomic_DNA"/>
</dbReference>
<gene>
    <name evidence="9" type="ORF">PILCRDRAFT_299056</name>
</gene>
<evidence type="ECO:0000256" key="2">
    <source>
        <dbReference type="ARBA" id="ARBA00023034"/>
    </source>
</evidence>
<organism evidence="9 10">
    <name type="scientific">Piloderma croceum (strain F 1598)</name>
    <dbReference type="NCBI Taxonomy" id="765440"/>
    <lineage>
        <taxon>Eukaryota</taxon>
        <taxon>Fungi</taxon>
        <taxon>Dikarya</taxon>
        <taxon>Basidiomycota</taxon>
        <taxon>Agaricomycotina</taxon>
        <taxon>Agaricomycetes</taxon>
        <taxon>Agaricomycetidae</taxon>
        <taxon>Atheliales</taxon>
        <taxon>Atheliaceae</taxon>
        <taxon>Piloderma</taxon>
    </lineage>
</organism>
<dbReference type="Pfam" id="PF26280">
    <property type="entry name" value="Ig_TRAPPC9-Trs120_2nd"/>
    <property type="match status" value="1"/>
</dbReference>